<evidence type="ECO:0000256" key="10">
    <source>
        <dbReference type="ARBA" id="ARBA00022989"/>
    </source>
</evidence>
<evidence type="ECO:0000313" key="16">
    <source>
        <dbReference type="Proteomes" id="UP000278907"/>
    </source>
</evidence>
<dbReference type="SMART" id="SM00387">
    <property type="entry name" value="HATPase_c"/>
    <property type="match status" value="1"/>
</dbReference>
<dbReference type="Gene3D" id="1.10.287.130">
    <property type="match status" value="1"/>
</dbReference>
<dbReference type="SMART" id="SM00388">
    <property type="entry name" value="HisKA"/>
    <property type="match status" value="1"/>
</dbReference>
<dbReference type="InterPro" id="IPR003594">
    <property type="entry name" value="HATPase_dom"/>
</dbReference>
<dbReference type="PROSITE" id="PS50109">
    <property type="entry name" value="HIS_KIN"/>
    <property type="match status" value="1"/>
</dbReference>
<dbReference type="SUPFAM" id="SSF55874">
    <property type="entry name" value="ATPase domain of HSP90 chaperone/DNA topoisomerase II/histidine kinase"/>
    <property type="match status" value="1"/>
</dbReference>
<feature type="domain" description="PAC" evidence="14">
    <location>
        <begin position="365"/>
        <end position="417"/>
    </location>
</feature>
<dbReference type="CDD" id="cd00082">
    <property type="entry name" value="HisKA"/>
    <property type="match status" value="1"/>
</dbReference>
<evidence type="ECO:0000259" key="13">
    <source>
        <dbReference type="PROSITE" id="PS50109"/>
    </source>
</evidence>
<evidence type="ECO:0000256" key="6">
    <source>
        <dbReference type="ARBA" id="ARBA00022692"/>
    </source>
</evidence>
<evidence type="ECO:0000256" key="5">
    <source>
        <dbReference type="ARBA" id="ARBA00022679"/>
    </source>
</evidence>
<gene>
    <name evidence="15" type="ORF">D7Y13_27820</name>
</gene>
<dbReference type="PROSITE" id="PS50113">
    <property type="entry name" value="PAC"/>
    <property type="match status" value="2"/>
</dbReference>
<evidence type="ECO:0000256" key="2">
    <source>
        <dbReference type="ARBA" id="ARBA00004141"/>
    </source>
</evidence>
<dbReference type="Pfam" id="PF08448">
    <property type="entry name" value="PAS_4"/>
    <property type="match status" value="1"/>
</dbReference>
<evidence type="ECO:0000256" key="8">
    <source>
        <dbReference type="ARBA" id="ARBA00022777"/>
    </source>
</evidence>
<keyword evidence="12" id="KW-0472">Membrane</keyword>
<evidence type="ECO:0000256" key="11">
    <source>
        <dbReference type="ARBA" id="ARBA00023012"/>
    </source>
</evidence>
<dbReference type="InterPro" id="IPR035965">
    <property type="entry name" value="PAS-like_dom_sf"/>
</dbReference>
<organism evidence="15 16">
    <name type="scientific">Corallococcus praedator</name>
    <dbReference type="NCBI Taxonomy" id="2316724"/>
    <lineage>
        <taxon>Bacteria</taxon>
        <taxon>Pseudomonadati</taxon>
        <taxon>Myxococcota</taxon>
        <taxon>Myxococcia</taxon>
        <taxon>Myxococcales</taxon>
        <taxon>Cystobacterineae</taxon>
        <taxon>Myxococcaceae</taxon>
        <taxon>Corallococcus</taxon>
    </lineage>
</organism>
<keyword evidence="11" id="KW-0902">Two-component regulatory system</keyword>
<dbReference type="Pfam" id="PF13426">
    <property type="entry name" value="PAS_9"/>
    <property type="match status" value="1"/>
</dbReference>
<comment type="subcellular location">
    <subcellularLocation>
        <location evidence="2">Membrane</location>
        <topology evidence="2">Multi-pass membrane protein</topology>
    </subcellularLocation>
</comment>
<reference evidence="15 16" key="1">
    <citation type="submission" date="2018-09" db="EMBL/GenBank/DDBJ databases">
        <authorList>
            <person name="Livingstone P.G."/>
            <person name="Whitworth D.E."/>
        </authorList>
    </citation>
    <scope>NUCLEOTIDE SEQUENCE [LARGE SCALE GENOMIC DNA]</scope>
    <source>
        <strain evidence="15 16">CA031B</strain>
    </source>
</reference>
<dbReference type="PANTHER" id="PTHR42878:SF7">
    <property type="entry name" value="SENSOR HISTIDINE KINASE GLRK"/>
    <property type="match status" value="1"/>
</dbReference>
<keyword evidence="7" id="KW-0547">Nucleotide-binding</keyword>
<dbReference type="InterPro" id="IPR005467">
    <property type="entry name" value="His_kinase_dom"/>
</dbReference>
<dbReference type="InterPro" id="IPR000014">
    <property type="entry name" value="PAS"/>
</dbReference>
<dbReference type="EMBL" id="RAWI01000261">
    <property type="protein sequence ID" value="RKH99214.1"/>
    <property type="molecule type" value="Genomic_DNA"/>
</dbReference>
<evidence type="ECO:0000256" key="3">
    <source>
        <dbReference type="ARBA" id="ARBA00012438"/>
    </source>
</evidence>
<dbReference type="InterPro" id="IPR036097">
    <property type="entry name" value="HisK_dim/P_sf"/>
</dbReference>
<name>A0ABX9QB06_9BACT</name>
<evidence type="ECO:0000256" key="9">
    <source>
        <dbReference type="ARBA" id="ARBA00022840"/>
    </source>
</evidence>
<dbReference type="SUPFAM" id="SSF47384">
    <property type="entry name" value="Homodimeric domain of signal transducing histidine kinase"/>
    <property type="match status" value="1"/>
</dbReference>
<feature type="domain" description="PAC" evidence="14">
    <location>
        <begin position="224"/>
        <end position="276"/>
    </location>
</feature>
<dbReference type="Proteomes" id="UP000278907">
    <property type="component" value="Unassembled WGS sequence"/>
</dbReference>
<dbReference type="InterPro" id="IPR013656">
    <property type="entry name" value="PAS_4"/>
</dbReference>
<keyword evidence="16" id="KW-1185">Reference proteome</keyword>
<keyword evidence="4" id="KW-0597">Phosphoprotein</keyword>
<dbReference type="InterPro" id="IPR050351">
    <property type="entry name" value="BphY/WalK/GraS-like"/>
</dbReference>
<accession>A0ABX9QB06</accession>
<keyword evidence="8 15" id="KW-0418">Kinase</keyword>
<evidence type="ECO:0000256" key="1">
    <source>
        <dbReference type="ARBA" id="ARBA00000085"/>
    </source>
</evidence>
<evidence type="ECO:0000256" key="12">
    <source>
        <dbReference type="ARBA" id="ARBA00023136"/>
    </source>
</evidence>
<dbReference type="SMART" id="SM00086">
    <property type="entry name" value="PAC"/>
    <property type="match status" value="2"/>
</dbReference>
<evidence type="ECO:0000256" key="4">
    <source>
        <dbReference type="ARBA" id="ARBA00022553"/>
    </source>
</evidence>
<dbReference type="SMART" id="SM00091">
    <property type="entry name" value="PAS"/>
    <property type="match status" value="2"/>
</dbReference>
<evidence type="ECO:0000259" key="14">
    <source>
        <dbReference type="PROSITE" id="PS50113"/>
    </source>
</evidence>
<evidence type="ECO:0000313" key="15">
    <source>
        <dbReference type="EMBL" id="RKH99214.1"/>
    </source>
</evidence>
<dbReference type="Gene3D" id="3.30.450.20">
    <property type="entry name" value="PAS domain"/>
    <property type="match status" value="2"/>
</dbReference>
<protein>
    <recommendedName>
        <fullName evidence="3">histidine kinase</fullName>
        <ecNumber evidence="3">2.7.13.3</ecNumber>
    </recommendedName>
</protein>
<dbReference type="GO" id="GO:0016301">
    <property type="term" value="F:kinase activity"/>
    <property type="evidence" value="ECO:0007669"/>
    <property type="project" value="UniProtKB-KW"/>
</dbReference>
<proteinExistence type="predicted"/>
<dbReference type="Pfam" id="PF02518">
    <property type="entry name" value="HATPase_c"/>
    <property type="match status" value="1"/>
</dbReference>
<dbReference type="InterPro" id="IPR001610">
    <property type="entry name" value="PAC"/>
</dbReference>
<dbReference type="InterPro" id="IPR036890">
    <property type="entry name" value="HATPase_C_sf"/>
</dbReference>
<keyword evidence="10" id="KW-1133">Transmembrane helix</keyword>
<keyword evidence="5" id="KW-0808">Transferase</keyword>
<dbReference type="NCBIfam" id="TIGR00229">
    <property type="entry name" value="sensory_box"/>
    <property type="match status" value="2"/>
</dbReference>
<dbReference type="InterPro" id="IPR000700">
    <property type="entry name" value="PAS-assoc_C"/>
</dbReference>
<dbReference type="Pfam" id="PF00512">
    <property type="entry name" value="HisKA"/>
    <property type="match status" value="1"/>
</dbReference>
<dbReference type="SUPFAM" id="SSF55785">
    <property type="entry name" value="PYP-like sensor domain (PAS domain)"/>
    <property type="match status" value="2"/>
</dbReference>
<feature type="domain" description="Histidine kinase" evidence="13">
    <location>
        <begin position="428"/>
        <end position="642"/>
    </location>
</feature>
<comment type="caution">
    <text evidence="15">The sequence shown here is derived from an EMBL/GenBank/DDBJ whole genome shotgun (WGS) entry which is preliminary data.</text>
</comment>
<comment type="catalytic activity">
    <reaction evidence="1">
        <text>ATP + protein L-histidine = ADP + protein N-phospho-L-histidine.</text>
        <dbReference type="EC" id="2.7.13.3"/>
    </reaction>
</comment>
<keyword evidence="6" id="KW-0812">Transmembrane</keyword>
<dbReference type="InterPro" id="IPR003661">
    <property type="entry name" value="HisK_dim/P_dom"/>
</dbReference>
<dbReference type="CDD" id="cd00075">
    <property type="entry name" value="HATPase"/>
    <property type="match status" value="1"/>
</dbReference>
<dbReference type="CDD" id="cd00130">
    <property type="entry name" value="PAS"/>
    <property type="match status" value="1"/>
</dbReference>
<dbReference type="PANTHER" id="PTHR42878">
    <property type="entry name" value="TWO-COMPONENT HISTIDINE KINASE"/>
    <property type="match status" value="1"/>
</dbReference>
<dbReference type="PRINTS" id="PR00344">
    <property type="entry name" value="BCTRLSENSOR"/>
</dbReference>
<keyword evidence="9" id="KW-0067">ATP-binding</keyword>
<dbReference type="Gene3D" id="3.30.565.10">
    <property type="entry name" value="Histidine kinase-like ATPase, C-terminal domain"/>
    <property type="match status" value="1"/>
</dbReference>
<sequence length="647" mass="70070">MGPFWPLPSVSPRTVPHQPLADFLFESRNVLQDAWIREAPGSGDVFARVLDAVAARLANPGARVSEDFAREAALLVRGPDGRPRVAGYRRLRETVLRLWRERSGGDADPERMEAFHAAVDAVEEAALEAYVQGRLTSERDAAETGGTDGPGPRHWEDIFLHLGVGVGVMDAEDTTLVAANPALARMHGQPAEALKGLRLEDLVAPESRGALPRHMAAVSSKLSHEYEALHLRRDGSRFPAFVHVTSLRDATGRRVGRAATVLDITARRQAEAERQRLLATIEAERSRLSAVLDQLPAGVLIAEAPSGKLLMGNRALESLLGQPFRPASSVADYDVAHQMFSADSQLLPDEAWPMARALRTGETRTAEPFQVRRPDGTTAHLLGSSAPVRDASGHIVAGVVTLVDVTERRRAEETAREAAQFGERFIAIVSHDLRNPLNAIQLSVTKLLHGDALPERDRKAVSRIARSGERMARMISELLDFTRSRLGGGIPIERVPGDLRGVVRQAVDELEAAWPDRTLTFQAGPGRYDGAWDADRLLQVVSNLGGNALQYSPPDSPVRFTLTDVGEQVALEVHNSGTPIPPDVLPHLFNPFRRGGGGNTHGGLGLGLYIVEQVVKGHGGRIEVRSRASEGTTFRALLPRGASAPVP</sequence>
<dbReference type="EC" id="2.7.13.3" evidence="3"/>
<dbReference type="InterPro" id="IPR004358">
    <property type="entry name" value="Sig_transdc_His_kin-like_C"/>
</dbReference>
<evidence type="ECO:0000256" key="7">
    <source>
        <dbReference type="ARBA" id="ARBA00022741"/>
    </source>
</evidence>